<reference evidence="3" key="1">
    <citation type="submission" date="2021-01" db="EMBL/GenBank/DDBJ databases">
        <authorList>
            <person name="Kaushik A."/>
        </authorList>
    </citation>
    <scope>NUCLEOTIDE SEQUENCE</scope>
    <source>
        <strain evidence="3">Type strain: AG8-Rh-89/</strain>
    </source>
</reference>
<keyword evidence="2" id="KW-1133">Transmembrane helix</keyword>
<feature type="compositionally biased region" description="Basic residues" evidence="1">
    <location>
        <begin position="471"/>
        <end position="487"/>
    </location>
</feature>
<name>A0A8H3DC43_9AGAM</name>
<feature type="compositionally biased region" description="Pro residues" evidence="1">
    <location>
        <begin position="701"/>
        <end position="712"/>
    </location>
</feature>
<feature type="compositionally biased region" description="Polar residues" evidence="1">
    <location>
        <begin position="424"/>
        <end position="433"/>
    </location>
</feature>
<feature type="region of interest" description="Disordered" evidence="1">
    <location>
        <begin position="837"/>
        <end position="1367"/>
    </location>
</feature>
<feature type="compositionally biased region" description="Polar residues" evidence="1">
    <location>
        <begin position="726"/>
        <end position="739"/>
    </location>
</feature>
<feature type="compositionally biased region" description="Basic and acidic residues" evidence="1">
    <location>
        <begin position="60"/>
        <end position="72"/>
    </location>
</feature>
<dbReference type="EMBL" id="CAJMWZ010006536">
    <property type="protein sequence ID" value="CAE6524005.1"/>
    <property type="molecule type" value="Genomic_DNA"/>
</dbReference>
<evidence type="ECO:0000256" key="2">
    <source>
        <dbReference type="SAM" id="Phobius"/>
    </source>
</evidence>
<feature type="compositionally biased region" description="Polar residues" evidence="1">
    <location>
        <begin position="1184"/>
        <end position="1194"/>
    </location>
</feature>
<feature type="region of interest" description="Disordered" evidence="1">
    <location>
        <begin position="1"/>
        <end position="122"/>
    </location>
</feature>
<evidence type="ECO:0000313" key="3">
    <source>
        <dbReference type="EMBL" id="CAE6524005.1"/>
    </source>
</evidence>
<feature type="transmembrane region" description="Helical" evidence="2">
    <location>
        <begin position="255"/>
        <end position="278"/>
    </location>
</feature>
<evidence type="ECO:0000256" key="1">
    <source>
        <dbReference type="SAM" id="MobiDB-lite"/>
    </source>
</evidence>
<feature type="compositionally biased region" description="Polar residues" evidence="1">
    <location>
        <begin position="17"/>
        <end position="42"/>
    </location>
</feature>
<dbReference type="Proteomes" id="UP000663850">
    <property type="component" value="Unassembled WGS sequence"/>
</dbReference>
<evidence type="ECO:0000313" key="4">
    <source>
        <dbReference type="Proteomes" id="UP000663850"/>
    </source>
</evidence>
<feature type="compositionally biased region" description="Polar residues" evidence="1">
    <location>
        <begin position="967"/>
        <end position="992"/>
    </location>
</feature>
<feature type="compositionally biased region" description="Polar residues" evidence="1">
    <location>
        <begin position="1092"/>
        <end position="1111"/>
    </location>
</feature>
<accession>A0A8H3DC43</accession>
<feature type="compositionally biased region" description="Polar residues" evidence="1">
    <location>
        <begin position="1317"/>
        <end position="1345"/>
    </location>
</feature>
<feature type="transmembrane region" description="Helical" evidence="2">
    <location>
        <begin position="216"/>
        <end position="235"/>
    </location>
</feature>
<gene>
    <name evidence="3" type="ORF">RDB_LOCUS121877</name>
</gene>
<keyword evidence="2" id="KW-0472">Membrane</keyword>
<proteinExistence type="predicted"/>
<feature type="region of interest" description="Disordered" evidence="1">
    <location>
        <begin position="141"/>
        <end position="172"/>
    </location>
</feature>
<feature type="compositionally biased region" description="Basic and acidic residues" evidence="1">
    <location>
        <begin position="386"/>
        <end position="398"/>
    </location>
</feature>
<evidence type="ECO:0008006" key="5">
    <source>
        <dbReference type="Google" id="ProtNLM"/>
    </source>
</evidence>
<comment type="caution">
    <text evidence="3">The sequence shown here is derived from an EMBL/GenBank/DDBJ whole genome shotgun (WGS) entry which is preliminary data.</text>
</comment>
<feature type="compositionally biased region" description="Polar residues" evidence="1">
    <location>
        <begin position="141"/>
        <end position="162"/>
    </location>
</feature>
<sequence>MSFTPQRAGPSKIAAVSTPTATTGHKSVSTPTSQWSSASPQTIHPARASSALLPSPPKDSSPRSRWTEHIIPEDSEDSAVKRSHSSRSELGISEPLERMGRSSLPAPFDLVDPRDDEQDDTVRPAVGRQATNRAVRIIQQRPTSSHLQVPAHSYSQPESRGTTPMPMRPSSQLGLITYGGRPRIPRFHAPGLDLKLTRDPSILSYLMWRVGLPIQLFAPVLVQLFLDFCSVYVVVQAAAEPTYGRVSNRQNWSLAAAAYCACVAVWIIGIVIVYELVYSFWRRWRVKRPAITPLYLSTAGRHYASLASYDVYCFFRSIQRAEIDYIPEDDAPGLDREGAKGRAGNRSRDMLNSRLSTNADFLSAHRRSDSGGELLQIASPTAEASGFEKEAARSEGVRRRSVGRVAGEDLVGIQTPQESKHTRTPSTQTQTRFQELVHGPGQPPRHAHKRSISHGGSSHKEKRSPSDPKSSKHRRSLSGPFTHRRSMSGRTSSEVERALELTPVPSRRIVSGSSYGSSSVGFVLGCLGIFLSPTASNRSELWYAAKHRLAEFCYSRAQSFPTLITLLPRAGIAAASLFAFWNPPVGGGGQGVQFRDGAFFNTNGTLTGFSRGTLLANVALTLFRLTLVFTSLIGLWVLSGQGCAGMCGPRYRWEEDGEWDEKGPVPERDELGWEWRTHVRERIQDAYELCTIRRQSWMPQQPTPQPRLPPLPSTEKDKGKQPEGTPHQTPRPTIDTFGSTFGAGVVRERSSDQELALSMPEVPANTEKGARRALSDEMFEPAGGEENKGVAGGLVPPTATTSPPTMLPFPLQPSSTATTPRMVPIVLQSPLVAAVRQREMSSSAGSGTAGSSTARGASTPRTGPSTSTLGKSVTPRPATKLELESVSSRGEVVEERDEEERSVTVSYDDEEAEGEDKDRSFTLSGEHSGDRSYDSYADNFSVGDYAGSQGGSGSVRIRAAPPPGSEADTSGSYSENFDTTSASLSSLGQPISTRFFPISFPRPSSGYSPGGNSGSNGHHTDSHRSRRSAYSSHIESPRPRRSSAHDSLLSHGPDSILSHGPDSIVSQSHGSTASLAQDDSLLTSRHDDSIVSIGQDSMISSPARSQRSGSTGLIPPPPHNPNQRRRRAGTEPSVISAESIESLSALRRRVESHTVRPGIPAEFRGLSDEAFEDEREDSVGMLSAPSSRKNSLVAMNQRGRRGRVSSNGSGSAGSRGSASGGSRAVSGTSGGSRAVSGSSGMSGSAGSRAVSGASKTTGSGGSVRHAQSEEEGQDHTFGIGTSMWRRGATPLRQRHDSGDAEPPVPERPNLHPDLDPTASTSTQPFPRHSIATSSTSANPEASTIAGSFVTAPPSFVSASETEHELDR</sequence>
<feature type="compositionally biased region" description="Polar residues" evidence="1">
    <location>
        <begin position="1064"/>
        <end position="1083"/>
    </location>
</feature>
<feature type="compositionally biased region" description="Low complexity" evidence="1">
    <location>
        <begin position="841"/>
        <end position="859"/>
    </location>
</feature>
<keyword evidence="2" id="KW-0812">Transmembrane</keyword>
<feature type="region of interest" description="Disordered" evidence="1">
    <location>
        <begin position="379"/>
        <end position="496"/>
    </location>
</feature>
<organism evidence="3 4">
    <name type="scientific">Rhizoctonia solani</name>
    <dbReference type="NCBI Taxonomy" id="456999"/>
    <lineage>
        <taxon>Eukaryota</taxon>
        <taxon>Fungi</taxon>
        <taxon>Dikarya</taxon>
        <taxon>Basidiomycota</taxon>
        <taxon>Agaricomycotina</taxon>
        <taxon>Agaricomycetes</taxon>
        <taxon>Cantharellales</taxon>
        <taxon>Ceratobasidiaceae</taxon>
        <taxon>Rhizoctonia</taxon>
    </lineage>
</organism>
<feature type="compositionally biased region" description="Polar residues" evidence="1">
    <location>
        <begin position="860"/>
        <end position="871"/>
    </location>
</feature>
<feature type="compositionally biased region" description="Low complexity" evidence="1">
    <location>
        <begin position="1204"/>
        <end position="1257"/>
    </location>
</feature>
<protein>
    <recommendedName>
        <fullName evidence="5">Transmembrane protein</fullName>
    </recommendedName>
</protein>
<feature type="region of interest" description="Disordered" evidence="1">
    <location>
        <begin position="694"/>
        <end position="817"/>
    </location>
</feature>